<gene>
    <name evidence="2" type="ORF">FEF26_05590</name>
</gene>
<dbReference type="AlphaFoldDB" id="A0A5R9BCB5"/>
<accession>A0A5R9BCB5</accession>
<dbReference type="OrthoDB" id="9804907at2"/>
<keyword evidence="3" id="KW-1185">Reference proteome</keyword>
<dbReference type="EMBL" id="VAVZ01000011">
    <property type="protein sequence ID" value="TLP98264.1"/>
    <property type="molecule type" value="Genomic_DNA"/>
</dbReference>
<comment type="caution">
    <text evidence="2">The sequence shown here is derived from an EMBL/GenBank/DDBJ whole genome shotgun (WGS) entry which is preliminary data.</text>
</comment>
<organism evidence="2 3">
    <name type="scientific">Nesterenkonia salmonea</name>
    <dbReference type="NCBI Taxonomy" id="1804987"/>
    <lineage>
        <taxon>Bacteria</taxon>
        <taxon>Bacillati</taxon>
        <taxon>Actinomycetota</taxon>
        <taxon>Actinomycetes</taxon>
        <taxon>Micrococcales</taxon>
        <taxon>Micrococcaceae</taxon>
        <taxon>Nesterenkonia</taxon>
    </lineage>
</organism>
<protein>
    <submittedName>
        <fullName evidence="2">Uncharacterized protein</fullName>
    </submittedName>
</protein>
<sequence>MTRDGAEVVIGKQQRSGLGGNQPLLEQAGELSHFLGLPLERTGYGAPVGYDIPPDGFTGAPQPPHSGFHHGGQPPQAGGGLPNWVRGEGNHS</sequence>
<feature type="region of interest" description="Disordered" evidence="1">
    <location>
        <begin position="46"/>
        <end position="92"/>
    </location>
</feature>
<evidence type="ECO:0000256" key="1">
    <source>
        <dbReference type="SAM" id="MobiDB-lite"/>
    </source>
</evidence>
<proteinExistence type="predicted"/>
<feature type="region of interest" description="Disordered" evidence="1">
    <location>
        <begin position="1"/>
        <end position="23"/>
    </location>
</feature>
<dbReference type="Proteomes" id="UP000310458">
    <property type="component" value="Unassembled WGS sequence"/>
</dbReference>
<name>A0A5R9BCB5_9MICC</name>
<evidence type="ECO:0000313" key="2">
    <source>
        <dbReference type="EMBL" id="TLP98264.1"/>
    </source>
</evidence>
<evidence type="ECO:0000313" key="3">
    <source>
        <dbReference type="Proteomes" id="UP000310458"/>
    </source>
</evidence>
<reference evidence="2 3" key="1">
    <citation type="submission" date="2019-05" db="EMBL/GenBank/DDBJ databases">
        <title>Nesterenkonia sp. GY074 isolated from the Southern Atlantic Ocean.</title>
        <authorList>
            <person name="Zhang G."/>
        </authorList>
    </citation>
    <scope>NUCLEOTIDE SEQUENCE [LARGE SCALE GENOMIC DNA]</scope>
    <source>
        <strain evidence="2 3">GY074</strain>
    </source>
</reference>
<dbReference type="RefSeq" id="WP_138252552.1">
    <property type="nucleotide sequence ID" value="NZ_VAVZ01000011.1"/>
</dbReference>